<sequence length="83" mass="9131">APDIAGKWMANPLSIILSAKMMLEHMGRNEAAQLIENSIQKQLKSGGVTGDFYGQLLKEKEHGNLTKLSTQQFTNALCKNLSQ</sequence>
<dbReference type="AlphaFoldDB" id="K1X4Z1"/>
<feature type="non-terminal residue" evidence="4">
    <location>
        <position position="1"/>
    </location>
</feature>
<evidence type="ECO:0000313" key="4">
    <source>
        <dbReference type="EMBL" id="EKD25205.1"/>
    </source>
</evidence>
<evidence type="ECO:0000256" key="2">
    <source>
        <dbReference type="ARBA" id="ARBA00023002"/>
    </source>
</evidence>
<dbReference type="GO" id="GO:0006102">
    <property type="term" value="P:isocitrate metabolic process"/>
    <property type="evidence" value="ECO:0007669"/>
    <property type="project" value="TreeGrafter"/>
</dbReference>
<comment type="caution">
    <text evidence="4">The sequence shown here is derived from an EMBL/GenBank/DDBJ whole genome shotgun (WGS) entry which is preliminary data.</text>
</comment>
<dbReference type="GO" id="GO:0004449">
    <property type="term" value="F:isocitrate dehydrogenase (NAD+) activity"/>
    <property type="evidence" value="ECO:0007669"/>
    <property type="project" value="TreeGrafter"/>
</dbReference>
<accession>K1X4Z1</accession>
<proteinExistence type="inferred from homology"/>
<dbReference type="GO" id="GO:0006099">
    <property type="term" value="P:tricarboxylic acid cycle"/>
    <property type="evidence" value="ECO:0007669"/>
    <property type="project" value="TreeGrafter"/>
</dbReference>
<protein>
    <submittedName>
        <fullName evidence="4">CitC</fullName>
        <ecNumber evidence="4">1.1.1.42</ecNumber>
    </submittedName>
</protein>
<dbReference type="GO" id="GO:0004450">
    <property type="term" value="F:isocitrate dehydrogenase (NADP+) activity"/>
    <property type="evidence" value="ECO:0007669"/>
    <property type="project" value="UniProtKB-EC"/>
</dbReference>
<name>K1X4Z1_9BACT</name>
<dbReference type="EC" id="1.1.1.42" evidence="4"/>
<dbReference type="PANTHER" id="PTHR11835:SF34">
    <property type="entry name" value="ISOCITRATE DEHYDROGENASE [NAD] SUBUNIT ALPHA, MITOCHONDRIAL"/>
    <property type="match status" value="1"/>
</dbReference>
<dbReference type="Gene3D" id="3.40.718.10">
    <property type="entry name" value="Isopropylmalate Dehydrogenase"/>
    <property type="match status" value="1"/>
</dbReference>
<dbReference type="Pfam" id="PF00180">
    <property type="entry name" value="Iso_dh"/>
    <property type="match status" value="1"/>
</dbReference>
<keyword evidence="2 4" id="KW-0560">Oxidoreductase</keyword>
<feature type="domain" description="Isopropylmalate dehydrogenase-like" evidence="3">
    <location>
        <begin position="1"/>
        <end position="76"/>
    </location>
</feature>
<gene>
    <name evidence="4" type="primary">citC</name>
    <name evidence="4" type="ORF">ACD_80C00104G0003</name>
</gene>
<evidence type="ECO:0000256" key="1">
    <source>
        <dbReference type="ARBA" id="ARBA00007769"/>
    </source>
</evidence>
<organism evidence="4">
    <name type="scientific">uncultured bacterium</name>
    <name type="common">gcode 4</name>
    <dbReference type="NCBI Taxonomy" id="1234023"/>
    <lineage>
        <taxon>Bacteria</taxon>
        <taxon>environmental samples</taxon>
    </lineage>
</organism>
<dbReference type="PANTHER" id="PTHR11835">
    <property type="entry name" value="DECARBOXYLATING DEHYDROGENASES-ISOCITRATE, ISOPROPYLMALATE, TARTRATE"/>
    <property type="match status" value="1"/>
</dbReference>
<dbReference type="InterPro" id="IPR024084">
    <property type="entry name" value="IsoPropMal-DH-like_dom"/>
</dbReference>
<comment type="similarity">
    <text evidence="1">Belongs to the isocitrate and isopropylmalate dehydrogenases family.</text>
</comment>
<dbReference type="SUPFAM" id="SSF53659">
    <property type="entry name" value="Isocitrate/Isopropylmalate dehydrogenase-like"/>
    <property type="match status" value="1"/>
</dbReference>
<reference evidence="4" key="1">
    <citation type="journal article" date="2012" name="Science">
        <title>Fermentation, hydrogen, and sulfur metabolism in multiple uncultivated bacterial phyla.</title>
        <authorList>
            <person name="Wrighton K.C."/>
            <person name="Thomas B.C."/>
            <person name="Sharon I."/>
            <person name="Miller C.S."/>
            <person name="Castelle C.J."/>
            <person name="VerBerkmoes N.C."/>
            <person name="Wilkins M.J."/>
            <person name="Hettich R.L."/>
            <person name="Lipton M.S."/>
            <person name="Williams K.H."/>
            <person name="Long P.E."/>
            <person name="Banfield J.F."/>
        </authorList>
    </citation>
    <scope>NUCLEOTIDE SEQUENCE [LARGE SCALE GENOMIC DNA]</scope>
</reference>
<dbReference type="EMBL" id="AMFJ01036111">
    <property type="protein sequence ID" value="EKD25205.1"/>
    <property type="molecule type" value="Genomic_DNA"/>
</dbReference>
<evidence type="ECO:0000259" key="3">
    <source>
        <dbReference type="Pfam" id="PF00180"/>
    </source>
</evidence>